<protein>
    <recommendedName>
        <fullName evidence="4">Pentapeptide repeat-containing protein</fullName>
    </recommendedName>
</protein>
<dbReference type="SUPFAM" id="SSF141571">
    <property type="entry name" value="Pentapeptide repeat-like"/>
    <property type="match status" value="1"/>
</dbReference>
<evidence type="ECO:0000313" key="3">
    <source>
        <dbReference type="Proteomes" id="UP001299068"/>
    </source>
</evidence>
<organism evidence="2 3">
    <name type="scientific">Clostridium sardiniense</name>
    <name type="common">Clostridium absonum</name>
    <dbReference type="NCBI Taxonomy" id="29369"/>
    <lineage>
        <taxon>Bacteria</taxon>
        <taxon>Bacillati</taxon>
        <taxon>Bacillota</taxon>
        <taxon>Clostridia</taxon>
        <taxon>Eubacteriales</taxon>
        <taxon>Clostridiaceae</taxon>
        <taxon>Clostridium</taxon>
    </lineage>
</organism>
<name>A0ABS7L0N0_CLOSR</name>
<sequence length="750" mass="88140">MSNFKNDYELFRIYDSNGKKELEAVKSMLNESRDIESLYPYEAYNGVFESGGYRRQIHYYEQDKFAHIINTEYKGTYEINTYGDFKEKRIYKEYREKLVNKLINDKDFLEFKEKNKDKILVAVLNSENSIDNLYELSEINNILNKVNDDFFMFNSKETEKLEIDVLKEESFNLDINLGIEKDIDIMKEIEKSNDENAIKFIENYKGEINKKEDISYLEYFSSDENAIKFVNEGLDELKLIKEVSEIADSLDGAKADIKPYFENTFDIEKIKQGIEQEGIEKVAEDLKTFALWSGVEGEYNNSVVLSKDYIKDDIVIDAIDKVKQEAIIKKINSIMDDKEHNKEIFKDDIKYIAESLKDYRNDLSDRSFVEKLNDYLDRYVETIKNVIDNVKERFEKEDLEKQTILDKHLNQIGLEKENKEKEVNNYLESKGIINIEIKENLKTNEQFLEMLEEKMLMENSIENIRLDIESLPGEYIDYDERGIVTENIGSDDYKKNLNNLELKLKFEQENLQLKEKEINEIIDKEVISNSFGDKKGNLLLRLKDNEKFNDLLMEKSIVEFEVIFSDTEEERIYAKRELDSIKKEINNEIEQERGLFLSEKSIYKDLNKVFNVDNKEITQQEIDKMIEYHEKWVETGGTSGKQLDLEGKELKGLRLLNVDLENANLRNTIIKDSAIFANLKGVNFEGSRIENTEFLGSNIKGAKIDKENLKIINKQISADKEFHEEANKILKTNKEKNRTKAKCKDNEYEV</sequence>
<evidence type="ECO:0000313" key="2">
    <source>
        <dbReference type="EMBL" id="MBY0756302.1"/>
    </source>
</evidence>
<dbReference type="Proteomes" id="UP001299068">
    <property type="component" value="Unassembled WGS sequence"/>
</dbReference>
<reference evidence="2 3" key="1">
    <citation type="journal article" date="2021" name="Cell Host Microbe">
        <title>in vivo commensal control of Clostridioides difficile virulence.</title>
        <authorList>
            <person name="Girinathan B.P."/>
            <person name="Dibenedetto N."/>
            <person name="Worley J.N."/>
            <person name="Peltier J."/>
            <person name="Arrieta-Ortiz M.L."/>
            <person name="Rupa Christinal Immanuel S."/>
            <person name="Lavin R."/>
            <person name="Delaney M.L."/>
            <person name="Cummins C."/>
            <person name="Hoffmann M."/>
            <person name="Luo Y."/>
            <person name="Gonzalez-Escalona N."/>
            <person name="Allard M."/>
            <person name="Onderdonk A.B."/>
            <person name="Gerber G.K."/>
            <person name="Sonenshein A.L."/>
            <person name="Baliga N."/>
            <person name="Dupuy B."/>
            <person name="Bry L."/>
        </authorList>
    </citation>
    <scope>NUCLEOTIDE SEQUENCE [LARGE SCALE GENOMIC DNA]</scope>
    <source>
        <strain evidence="2 3">DSM 599</strain>
    </source>
</reference>
<gene>
    <name evidence="2" type="ORF">K5V21_12675</name>
</gene>
<proteinExistence type="predicted"/>
<comment type="caution">
    <text evidence="2">The sequence shown here is derived from an EMBL/GenBank/DDBJ whole genome shotgun (WGS) entry which is preliminary data.</text>
</comment>
<keyword evidence="1" id="KW-0175">Coiled coil</keyword>
<dbReference type="RefSeq" id="WP_221861563.1">
    <property type="nucleotide sequence ID" value="NZ_JAIKTU010000010.1"/>
</dbReference>
<dbReference type="EMBL" id="JAIKTU010000010">
    <property type="protein sequence ID" value="MBY0756302.1"/>
    <property type="molecule type" value="Genomic_DNA"/>
</dbReference>
<keyword evidence="3" id="KW-1185">Reference proteome</keyword>
<accession>A0ABS7L0N0</accession>
<dbReference type="Gene3D" id="2.160.20.80">
    <property type="entry name" value="E3 ubiquitin-protein ligase SopA"/>
    <property type="match status" value="1"/>
</dbReference>
<evidence type="ECO:0008006" key="4">
    <source>
        <dbReference type="Google" id="ProtNLM"/>
    </source>
</evidence>
<evidence type="ECO:0000256" key="1">
    <source>
        <dbReference type="SAM" id="Coils"/>
    </source>
</evidence>
<feature type="coiled-coil region" evidence="1">
    <location>
        <begin position="490"/>
        <end position="524"/>
    </location>
</feature>